<dbReference type="STRING" id="671987.R0KBX8"/>
<evidence type="ECO:0000313" key="3">
    <source>
        <dbReference type="EMBL" id="EOA86904.1"/>
    </source>
</evidence>
<feature type="domain" description="Myb-like DNA-binding" evidence="2">
    <location>
        <begin position="60"/>
        <end position="105"/>
    </location>
</feature>
<name>R0KBX8_EXST2</name>
<dbReference type="EMBL" id="KB908592">
    <property type="protein sequence ID" value="EOA86904.1"/>
    <property type="molecule type" value="Genomic_DNA"/>
</dbReference>
<evidence type="ECO:0000259" key="2">
    <source>
        <dbReference type="Pfam" id="PF22980"/>
    </source>
</evidence>
<feature type="region of interest" description="Disordered" evidence="1">
    <location>
        <begin position="108"/>
        <end position="239"/>
    </location>
</feature>
<dbReference type="InterPro" id="IPR054505">
    <property type="entry name" value="Myb_DNA-bind_8"/>
</dbReference>
<dbReference type="AlphaFoldDB" id="R0KBX8"/>
<protein>
    <recommendedName>
        <fullName evidence="2">Myb-like DNA-binding domain-containing protein</fullName>
    </recommendedName>
</protein>
<evidence type="ECO:0000256" key="1">
    <source>
        <dbReference type="SAM" id="MobiDB-lite"/>
    </source>
</evidence>
<dbReference type="Proteomes" id="UP000016935">
    <property type="component" value="Unassembled WGS sequence"/>
</dbReference>
<dbReference type="GeneID" id="19403520"/>
<dbReference type="HOGENOM" id="CLU_1086416_0_0_1"/>
<dbReference type="Pfam" id="PF22980">
    <property type="entry name" value="Myb_DNA-bind_8"/>
    <property type="match status" value="2"/>
</dbReference>
<evidence type="ECO:0000313" key="4">
    <source>
        <dbReference type="Proteomes" id="UP000016935"/>
    </source>
</evidence>
<dbReference type="eggNOG" id="ENOG502RM9I">
    <property type="taxonomic scope" value="Eukaryota"/>
</dbReference>
<proteinExistence type="predicted"/>
<dbReference type="RefSeq" id="XP_008025037.1">
    <property type="nucleotide sequence ID" value="XM_008026846.1"/>
</dbReference>
<sequence length="239" mass="26507">MPTEAENIQFLYLVLTYDNNPTIDWDAIGHVLNLNKGAVTKRWSRLKKAIDQGETPSASAYGFLWLCVKHSTRANAPNWEAIASKCDTTAGAASKRYSRMKKAFEENVTAPNTLPSSPVKNTPVKPKSTPKSAVKKGTKAAENDAASPSVKRKRSTVNTPALTADADEKFKPEPDEEDDEELFDVKPKRVKSKSTTKIIPKPKRKTVVKKEVSADEEGDVFYDAEEEAKQDAEDITHER</sequence>
<reference evidence="3 4" key="2">
    <citation type="journal article" date="2013" name="PLoS Genet.">
        <title>Comparative genome structure, secondary metabolite, and effector coding capacity across Cochliobolus pathogens.</title>
        <authorList>
            <person name="Condon B.J."/>
            <person name="Leng Y."/>
            <person name="Wu D."/>
            <person name="Bushley K.E."/>
            <person name="Ohm R.A."/>
            <person name="Otillar R."/>
            <person name="Martin J."/>
            <person name="Schackwitz W."/>
            <person name="Grimwood J."/>
            <person name="MohdZainudin N."/>
            <person name="Xue C."/>
            <person name="Wang R."/>
            <person name="Manning V.A."/>
            <person name="Dhillon B."/>
            <person name="Tu Z.J."/>
            <person name="Steffenson B.J."/>
            <person name="Salamov A."/>
            <person name="Sun H."/>
            <person name="Lowry S."/>
            <person name="LaButti K."/>
            <person name="Han J."/>
            <person name="Copeland A."/>
            <person name="Lindquist E."/>
            <person name="Barry K."/>
            <person name="Schmutz J."/>
            <person name="Baker S.E."/>
            <person name="Ciuffetti L.M."/>
            <person name="Grigoriev I.V."/>
            <person name="Zhong S."/>
            <person name="Turgeon B.G."/>
        </authorList>
    </citation>
    <scope>NUCLEOTIDE SEQUENCE [LARGE SCALE GENOMIC DNA]</scope>
    <source>
        <strain evidence="4">28A</strain>
    </source>
</reference>
<feature type="compositionally biased region" description="Basic residues" evidence="1">
    <location>
        <begin position="188"/>
        <end position="207"/>
    </location>
</feature>
<dbReference type="OrthoDB" id="3944408at2759"/>
<gene>
    <name evidence="3" type="ORF">SETTUDRAFT_31212</name>
</gene>
<feature type="compositionally biased region" description="Polar residues" evidence="1">
    <location>
        <begin position="109"/>
        <end position="120"/>
    </location>
</feature>
<organism evidence="3 4">
    <name type="scientific">Exserohilum turcicum (strain 28A)</name>
    <name type="common">Northern leaf blight fungus</name>
    <name type="synonym">Setosphaeria turcica</name>
    <dbReference type="NCBI Taxonomy" id="671987"/>
    <lineage>
        <taxon>Eukaryota</taxon>
        <taxon>Fungi</taxon>
        <taxon>Dikarya</taxon>
        <taxon>Ascomycota</taxon>
        <taxon>Pezizomycotina</taxon>
        <taxon>Dothideomycetes</taxon>
        <taxon>Pleosporomycetidae</taxon>
        <taxon>Pleosporales</taxon>
        <taxon>Pleosporineae</taxon>
        <taxon>Pleosporaceae</taxon>
        <taxon>Exserohilum</taxon>
    </lineage>
</organism>
<keyword evidence="4" id="KW-1185">Reference proteome</keyword>
<reference evidence="3 4" key="1">
    <citation type="journal article" date="2012" name="PLoS Pathog.">
        <title>Diverse lifestyles and strategies of plant pathogenesis encoded in the genomes of eighteen Dothideomycetes fungi.</title>
        <authorList>
            <person name="Ohm R.A."/>
            <person name="Feau N."/>
            <person name="Henrissat B."/>
            <person name="Schoch C.L."/>
            <person name="Horwitz B.A."/>
            <person name="Barry K.W."/>
            <person name="Condon B.J."/>
            <person name="Copeland A.C."/>
            <person name="Dhillon B."/>
            <person name="Glaser F."/>
            <person name="Hesse C.N."/>
            <person name="Kosti I."/>
            <person name="LaButti K."/>
            <person name="Lindquist E.A."/>
            <person name="Lucas S."/>
            <person name="Salamov A.A."/>
            <person name="Bradshaw R.E."/>
            <person name="Ciuffetti L."/>
            <person name="Hamelin R.C."/>
            <person name="Kema G.H.J."/>
            <person name="Lawrence C."/>
            <person name="Scott J.A."/>
            <person name="Spatafora J.W."/>
            <person name="Turgeon B.G."/>
            <person name="de Wit P.J.G.M."/>
            <person name="Zhong S."/>
            <person name="Goodwin S.B."/>
            <person name="Grigoriev I.V."/>
        </authorList>
    </citation>
    <scope>NUCLEOTIDE SEQUENCE [LARGE SCALE GENOMIC DNA]</scope>
    <source>
        <strain evidence="4">28A</strain>
    </source>
</reference>
<accession>R0KBX8</accession>
<feature type="domain" description="Myb-like DNA-binding" evidence="2">
    <location>
        <begin position="5"/>
        <end position="51"/>
    </location>
</feature>
<feature type="compositionally biased region" description="Acidic residues" evidence="1">
    <location>
        <begin position="214"/>
        <end position="226"/>
    </location>
</feature>
<feature type="compositionally biased region" description="Basic and acidic residues" evidence="1">
    <location>
        <begin position="227"/>
        <end position="239"/>
    </location>
</feature>